<gene>
    <name evidence="2" type="ORF">ASU31_14440</name>
</gene>
<comment type="caution">
    <text evidence="2">The sequence shown here is derived from an EMBL/GenBank/DDBJ whole genome shotgun (WGS) entry which is preliminary data.</text>
</comment>
<evidence type="ECO:0000313" key="3">
    <source>
        <dbReference type="Proteomes" id="UP000051950"/>
    </source>
</evidence>
<dbReference type="EMBL" id="LMZQ01000009">
    <property type="protein sequence ID" value="KRT15545.1"/>
    <property type="molecule type" value="Genomic_DNA"/>
</dbReference>
<accession>A0A0T5VPG1</accession>
<proteinExistence type="predicted"/>
<dbReference type="STRING" id="687842.ASU31_14440"/>
<dbReference type="RefSeq" id="WP_057932994.1">
    <property type="nucleotide sequence ID" value="NZ_LMZQ01000009.1"/>
</dbReference>
<dbReference type="OrthoDB" id="995060at2"/>
<sequence length="320" mass="37629">MDEYRLNIIKKSSAEINRLQLLSVFFDDEVIYKIYLRSQVIHQLFANNEELEIEKLDLFHLQFTDSVIELLKKIKKSNEKNVSLIYDEIDLNEELIDRMAGALVDQKSYQQDKQKQSLKVNLSLRKLFSVLSDLSSDFPFSKNINVFSSKYANDFYFDLTTDQFAKLIDFQSKQVYTNVYATIEKKLMGKLCKYDFRTEFYIGLKSGELVIEVYKFLDIDSYYLFFPSRNLFLFCDLTILKDLDMSNNLSERERIVQELQYKNDKLKSNAAVLKTAIPNEVVNLLEDSYGKISDINFLNHLNNFDVQSNILKTMLKTDLF</sequence>
<protein>
    <submittedName>
        <fullName evidence="2">Uncharacterized protein</fullName>
    </submittedName>
</protein>
<keyword evidence="1" id="KW-0175">Coiled coil</keyword>
<name>A0A0T5VPG1_9SPHI</name>
<evidence type="ECO:0000313" key="2">
    <source>
        <dbReference type="EMBL" id="KRT15545.1"/>
    </source>
</evidence>
<dbReference type="AlphaFoldDB" id="A0A0T5VPG1"/>
<organism evidence="2 3">
    <name type="scientific">Pedobacter ginsenosidimutans</name>
    <dbReference type="NCBI Taxonomy" id="687842"/>
    <lineage>
        <taxon>Bacteria</taxon>
        <taxon>Pseudomonadati</taxon>
        <taxon>Bacteroidota</taxon>
        <taxon>Sphingobacteriia</taxon>
        <taxon>Sphingobacteriales</taxon>
        <taxon>Sphingobacteriaceae</taxon>
        <taxon>Pedobacter</taxon>
    </lineage>
</organism>
<reference evidence="2 3" key="1">
    <citation type="submission" date="2015-11" db="EMBL/GenBank/DDBJ databases">
        <title>Sequence of Pedobacter ginsenosidimutans.</title>
        <authorList>
            <person name="Carson E."/>
            <person name="Keyser V."/>
            <person name="Newman J."/>
            <person name="Miller J."/>
        </authorList>
    </citation>
    <scope>NUCLEOTIDE SEQUENCE [LARGE SCALE GENOMIC DNA]</scope>
    <source>
        <strain evidence="2 3">KACC 14530</strain>
    </source>
</reference>
<keyword evidence="3" id="KW-1185">Reference proteome</keyword>
<dbReference type="Proteomes" id="UP000051950">
    <property type="component" value="Unassembled WGS sequence"/>
</dbReference>
<feature type="coiled-coil region" evidence="1">
    <location>
        <begin position="249"/>
        <end position="276"/>
    </location>
</feature>
<evidence type="ECO:0000256" key="1">
    <source>
        <dbReference type="SAM" id="Coils"/>
    </source>
</evidence>